<dbReference type="AlphaFoldDB" id="C7LSQ8"/>
<dbReference type="RefSeq" id="WP_015773543.1">
    <property type="nucleotide sequence ID" value="NC_013173.1"/>
</dbReference>
<dbReference type="CDD" id="cd03257">
    <property type="entry name" value="ABC_NikE_OppD_transporters"/>
    <property type="match status" value="2"/>
</dbReference>
<dbReference type="GO" id="GO:0055085">
    <property type="term" value="P:transmembrane transport"/>
    <property type="evidence" value="ECO:0007669"/>
    <property type="project" value="UniProtKB-ARBA"/>
</dbReference>
<protein>
    <submittedName>
        <fullName evidence="6">ABC transporter related</fullName>
    </submittedName>
</protein>
<dbReference type="eggNOG" id="COG4172">
    <property type="taxonomic scope" value="Bacteria"/>
</dbReference>
<organism evidence="6 7">
    <name type="scientific">Desulfomicrobium baculatum (strain DSM 4028 / VKM B-1378 / X)</name>
    <name type="common">Desulfovibrio baculatus</name>
    <dbReference type="NCBI Taxonomy" id="525897"/>
    <lineage>
        <taxon>Bacteria</taxon>
        <taxon>Pseudomonadati</taxon>
        <taxon>Thermodesulfobacteriota</taxon>
        <taxon>Desulfovibrionia</taxon>
        <taxon>Desulfovibrionales</taxon>
        <taxon>Desulfomicrobiaceae</taxon>
        <taxon>Desulfomicrobium</taxon>
    </lineage>
</organism>
<dbReference type="PROSITE" id="PS50893">
    <property type="entry name" value="ABC_TRANSPORTER_2"/>
    <property type="match status" value="2"/>
</dbReference>
<dbReference type="PANTHER" id="PTHR43776:SF7">
    <property type="entry name" value="D,D-DIPEPTIDE TRANSPORT ATP-BINDING PROTEIN DDPF-RELATED"/>
    <property type="match status" value="1"/>
</dbReference>
<dbReference type="NCBIfam" id="NF008453">
    <property type="entry name" value="PRK11308.1"/>
    <property type="match status" value="2"/>
</dbReference>
<dbReference type="Proteomes" id="UP000002216">
    <property type="component" value="Chromosome"/>
</dbReference>
<dbReference type="HOGENOM" id="CLU_000604_86_2_7"/>
<name>C7LSQ8_DESBD</name>
<dbReference type="GO" id="GO:0016887">
    <property type="term" value="F:ATP hydrolysis activity"/>
    <property type="evidence" value="ECO:0007669"/>
    <property type="project" value="InterPro"/>
</dbReference>
<keyword evidence="3" id="KW-0547">Nucleotide-binding</keyword>
<dbReference type="PROSITE" id="PS00211">
    <property type="entry name" value="ABC_TRANSPORTER_1"/>
    <property type="match status" value="2"/>
</dbReference>
<dbReference type="InterPro" id="IPR027417">
    <property type="entry name" value="P-loop_NTPase"/>
</dbReference>
<dbReference type="SUPFAM" id="SSF52540">
    <property type="entry name" value="P-loop containing nucleoside triphosphate hydrolases"/>
    <property type="match status" value="2"/>
</dbReference>
<keyword evidence="2" id="KW-0813">Transport</keyword>
<dbReference type="FunFam" id="3.40.50.300:FF:000016">
    <property type="entry name" value="Oligopeptide ABC transporter ATP-binding component"/>
    <property type="match status" value="1"/>
</dbReference>
<dbReference type="SMART" id="SM00382">
    <property type="entry name" value="AAA"/>
    <property type="match status" value="2"/>
</dbReference>
<feature type="domain" description="ABC transporter" evidence="5">
    <location>
        <begin position="25"/>
        <end position="271"/>
    </location>
</feature>
<evidence type="ECO:0000256" key="2">
    <source>
        <dbReference type="ARBA" id="ARBA00022448"/>
    </source>
</evidence>
<dbReference type="NCBIfam" id="NF007739">
    <property type="entry name" value="PRK10419.1"/>
    <property type="match status" value="2"/>
</dbReference>
<accession>C7LSQ8</accession>
<dbReference type="EMBL" id="CP001629">
    <property type="protein sequence ID" value="ACU89449.1"/>
    <property type="molecule type" value="Genomic_DNA"/>
</dbReference>
<sequence>MPLIPDTGASPTAASRTQDEALLTIRNLSVDFSVEDRTVTAVQDVSLSVYPGRTCALVGESGSGKSVTALSILRLLPPEVARSKGEILFEGRDLARLDEKSLREVRGGRIGMIFQEPMTSLNPVHAIGRQIAESVLLHQPGVDAKARTLELLELVGIPDAASRLNSFPHQLSGGQRQRVIIAMALANNPVLLIADEPTTALDVTIQAQVLDLLKDLQRRLGMAILLISHDLGVVRHMADEVHVMREGRIVESGPRDDIFKNPGHPYTKTLLASTPSGRPDPLPEDAPLLIEASGVQVWFPQGKTLFGRPKSFIKAVTDAELFIRQGESLGVVGESGSGKTTLGLALLRLQSCRGVIDFDGERLSGMREGLLRSLRRNFQIVFQDPYGSLSPRMTVGQIVAEGLDAHRLATGTEREERIAEILEAVDLDPAAMHRYPHEFSGGQRQRISIARALILRPKFVVLDEPTSALDRTVQFQIVELLRGLQTRFGLTYMFITHDLALVRALCHRIVIMKEGRIVEQGATDAIFASPVQEYTRTLLAAALE</sequence>
<gene>
    <name evidence="6" type="ordered locus">Dbac_1351</name>
</gene>
<dbReference type="InterPro" id="IPR013563">
    <property type="entry name" value="Oligopep_ABC_C"/>
</dbReference>
<evidence type="ECO:0000256" key="4">
    <source>
        <dbReference type="ARBA" id="ARBA00022840"/>
    </source>
</evidence>
<dbReference type="PANTHER" id="PTHR43776">
    <property type="entry name" value="TRANSPORT ATP-BINDING PROTEIN"/>
    <property type="match status" value="1"/>
</dbReference>
<evidence type="ECO:0000256" key="3">
    <source>
        <dbReference type="ARBA" id="ARBA00022741"/>
    </source>
</evidence>
<evidence type="ECO:0000259" key="5">
    <source>
        <dbReference type="PROSITE" id="PS50893"/>
    </source>
</evidence>
<feature type="domain" description="ABC transporter" evidence="5">
    <location>
        <begin position="300"/>
        <end position="539"/>
    </location>
</feature>
<reference evidence="6 7" key="1">
    <citation type="journal article" date="2009" name="Stand. Genomic Sci.">
        <title>Complete genome sequence of Desulfomicrobium baculatum type strain (X).</title>
        <authorList>
            <person name="Copeland A."/>
            <person name="Spring S."/>
            <person name="Goker M."/>
            <person name="Schneider S."/>
            <person name="Lapidus A."/>
            <person name="Del Rio T.G."/>
            <person name="Tice H."/>
            <person name="Cheng J.F."/>
            <person name="Chen F."/>
            <person name="Nolan M."/>
            <person name="Bruce D."/>
            <person name="Goodwin L."/>
            <person name="Pitluck S."/>
            <person name="Ivanova N."/>
            <person name="Mavrommatis K."/>
            <person name="Ovchinnikova G."/>
            <person name="Pati A."/>
            <person name="Chen A."/>
            <person name="Palaniappan K."/>
            <person name="Land M."/>
            <person name="Hauser L."/>
            <person name="Chang Y.J."/>
            <person name="Jeffries C.C."/>
            <person name="Meincke L."/>
            <person name="Sims D."/>
            <person name="Brettin T."/>
            <person name="Detter J.C."/>
            <person name="Han C."/>
            <person name="Chain P."/>
            <person name="Bristow J."/>
            <person name="Eisen J.A."/>
            <person name="Markowitz V."/>
            <person name="Hugenholtz P."/>
            <person name="Kyrpides N.C."/>
            <person name="Klenk H.P."/>
            <person name="Lucas S."/>
        </authorList>
    </citation>
    <scope>NUCLEOTIDE SEQUENCE [LARGE SCALE GENOMIC DNA]</scope>
    <source>
        <strain evidence="7">DSM 4028 / VKM B-1378 / X</strain>
    </source>
</reference>
<keyword evidence="7" id="KW-1185">Reference proteome</keyword>
<dbReference type="Pfam" id="PF08352">
    <property type="entry name" value="oligo_HPY"/>
    <property type="match status" value="1"/>
</dbReference>
<dbReference type="InterPro" id="IPR017871">
    <property type="entry name" value="ABC_transporter-like_CS"/>
</dbReference>
<dbReference type="InterPro" id="IPR050319">
    <property type="entry name" value="ABC_transp_ATP-bind"/>
</dbReference>
<dbReference type="InterPro" id="IPR003593">
    <property type="entry name" value="AAA+_ATPase"/>
</dbReference>
<comment type="similarity">
    <text evidence="1">Belongs to the ABC transporter superfamily.</text>
</comment>
<keyword evidence="4" id="KW-0067">ATP-binding</keyword>
<dbReference type="Gene3D" id="3.40.50.300">
    <property type="entry name" value="P-loop containing nucleotide triphosphate hydrolases"/>
    <property type="match status" value="2"/>
</dbReference>
<dbReference type="GO" id="GO:0015833">
    <property type="term" value="P:peptide transport"/>
    <property type="evidence" value="ECO:0007669"/>
    <property type="project" value="InterPro"/>
</dbReference>
<dbReference type="STRING" id="525897.Dbac_1351"/>
<evidence type="ECO:0000313" key="7">
    <source>
        <dbReference type="Proteomes" id="UP000002216"/>
    </source>
</evidence>
<dbReference type="KEGG" id="dba:Dbac_1351"/>
<evidence type="ECO:0000256" key="1">
    <source>
        <dbReference type="ARBA" id="ARBA00005417"/>
    </source>
</evidence>
<evidence type="ECO:0000313" key="6">
    <source>
        <dbReference type="EMBL" id="ACU89449.1"/>
    </source>
</evidence>
<dbReference type="Pfam" id="PF00005">
    <property type="entry name" value="ABC_tran"/>
    <property type="match status" value="2"/>
</dbReference>
<dbReference type="OrthoDB" id="9809450at2"/>
<proteinExistence type="inferred from homology"/>
<dbReference type="InterPro" id="IPR003439">
    <property type="entry name" value="ABC_transporter-like_ATP-bd"/>
</dbReference>
<dbReference type="GO" id="GO:0005524">
    <property type="term" value="F:ATP binding"/>
    <property type="evidence" value="ECO:0007669"/>
    <property type="project" value="UniProtKB-KW"/>
</dbReference>